<reference evidence="2 3" key="1">
    <citation type="submission" date="2024-01" db="EMBL/GenBank/DDBJ databases">
        <title>The genomes of 5 underutilized Papilionoideae crops provide insights into root nodulation and disease resistanc.</title>
        <authorList>
            <person name="Yuan L."/>
        </authorList>
    </citation>
    <scope>NUCLEOTIDE SEQUENCE [LARGE SCALE GENOMIC DNA]</scope>
    <source>
        <strain evidence="2">ZHUSHIDOU_FW_LH</strain>
        <tissue evidence="2">Leaf</tissue>
    </source>
</reference>
<feature type="compositionally biased region" description="Basic and acidic residues" evidence="1">
    <location>
        <begin position="288"/>
        <end position="306"/>
    </location>
</feature>
<protein>
    <submittedName>
        <fullName evidence="2">Uncharacterized protein</fullName>
    </submittedName>
</protein>
<evidence type="ECO:0000313" key="2">
    <source>
        <dbReference type="EMBL" id="KAK7252698.1"/>
    </source>
</evidence>
<dbReference type="AlphaFoldDB" id="A0AAN9HVZ9"/>
<gene>
    <name evidence="2" type="ORF">RIF29_36836</name>
</gene>
<feature type="region of interest" description="Disordered" evidence="1">
    <location>
        <begin position="269"/>
        <end position="347"/>
    </location>
</feature>
<dbReference type="PANTHER" id="PTHR36368">
    <property type="entry name" value="ATP-DEPENDENT CASEINOLYTIC PROTEASE/CROTONASE FAMILY PROTEIN"/>
    <property type="match status" value="1"/>
</dbReference>
<organism evidence="2 3">
    <name type="scientific">Crotalaria pallida</name>
    <name type="common">Smooth rattlebox</name>
    <name type="synonym">Crotalaria striata</name>
    <dbReference type="NCBI Taxonomy" id="3830"/>
    <lineage>
        <taxon>Eukaryota</taxon>
        <taxon>Viridiplantae</taxon>
        <taxon>Streptophyta</taxon>
        <taxon>Embryophyta</taxon>
        <taxon>Tracheophyta</taxon>
        <taxon>Spermatophyta</taxon>
        <taxon>Magnoliopsida</taxon>
        <taxon>eudicotyledons</taxon>
        <taxon>Gunneridae</taxon>
        <taxon>Pentapetalae</taxon>
        <taxon>rosids</taxon>
        <taxon>fabids</taxon>
        <taxon>Fabales</taxon>
        <taxon>Fabaceae</taxon>
        <taxon>Papilionoideae</taxon>
        <taxon>50 kb inversion clade</taxon>
        <taxon>genistoids sensu lato</taxon>
        <taxon>core genistoids</taxon>
        <taxon>Crotalarieae</taxon>
        <taxon>Crotalaria</taxon>
    </lineage>
</organism>
<proteinExistence type="predicted"/>
<sequence>MDSFPNFLDINSQVPSLSSLLSCPSEPPDVGNWLSSYEYRSPIPDSNFSFQDSVFRVPESLVDAERVEEEEEEKAKFEKIDEVVAAEKLVKCRSTCVEYDKHNENLSLDKSVDSVGSSLLSEPQDLGNWFSSYNYDSSVFDTSNILRDVISEENGCQEERSNVEVINEDEGRSDSDSENAPLKPKGFAEHNSSSDKNIRAVQPSSKGDGSVKKKITNLTTANTSILGRKLQPRKQDNILQQNPGQTKYKETLSLVRGSPRCNGETHMIQLDTDRSPDNNYMRSQKLSRKNEEEKSKAKVQHDKLDMSADLAKSSSERISTCTSNKENDGFVTTRKNGSTRASGESSWKKPEEMLFQCSTNAGTVPLACDRNMVMKRKALTETTNLKQSNGIEITGKWKCPRKGKPNLGPPMKQVRLDRWVHRV</sequence>
<comment type="caution">
    <text evidence="2">The sequence shown here is derived from an EMBL/GenBank/DDBJ whole genome shotgun (WGS) entry which is preliminary data.</text>
</comment>
<dbReference type="PANTHER" id="PTHR36368:SF1">
    <property type="entry name" value="ATP-DEPENDENT CASEINOLYTIC PROTEASE_CROTONASE FAMILY PROTEIN"/>
    <property type="match status" value="1"/>
</dbReference>
<feature type="compositionally biased region" description="Polar residues" evidence="1">
    <location>
        <begin position="312"/>
        <end position="324"/>
    </location>
</feature>
<dbReference type="Proteomes" id="UP001372338">
    <property type="component" value="Unassembled WGS sequence"/>
</dbReference>
<evidence type="ECO:0000313" key="3">
    <source>
        <dbReference type="Proteomes" id="UP001372338"/>
    </source>
</evidence>
<name>A0AAN9HVZ9_CROPI</name>
<dbReference type="EMBL" id="JAYWIO010000007">
    <property type="protein sequence ID" value="KAK7252698.1"/>
    <property type="molecule type" value="Genomic_DNA"/>
</dbReference>
<feature type="region of interest" description="Disordered" evidence="1">
    <location>
        <begin position="156"/>
        <end position="212"/>
    </location>
</feature>
<feature type="compositionally biased region" description="Basic and acidic residues" evidence="1">
    <location>
        <begin position="186"/>
        <end position="198"/>
    </location>
</feature>
<feature type="compositionally biased region" description="Polar residues" evidence="1">
    <location>
        <begin position="333"/>
        <end position="345"/>
    </location>
</feature>
<evidence type="ECO:0000256" key="1">
    <source>
        <dbReference type="SAM" id="MobiDB-lite"/>
    </source>
</evidence>
<accession>A0AAN9HVZ9</accession>
<keyword evidence="3" id="KW-1185">Reference proteome</keyword>